<dbReference type="GO" id="GO:0017124">
    <property type="term" value="F:SH3 domain binding"/>
    <property type="evidence" value="ECO:0007669"/>
    <property type="project" value="TreeGrafter"/>
</dbReference>
<evidence type="ECO:0000313" key="2">
    <source>
        <dbReference type="Ensembl" id="ENSLBEP00000019359.1"/>
    </source>
</evidence>
<protein>
    <recommendedName>
        <fullName evidence="4">ABI family, member 3b</fullName>
    </recommendedName>
</protein>
<dbReference type="GO" id="GO:0030027">
    <property type="term" value="C:lamellipodium"/>
    <property type="evidence" value="ECO:0007669"/>
    <property type="project" value="TreeGrafter"/>
</dbReference>
<dbReference type="PANTHER" id="PTHR10460">
    <property type="entry name" value="ABL INTERACTOR FAMILY MEMBER"/>
    <property type="match status" value="1"/>
</dbReference>
<evidence type="ECO:0000313" key="3">
    <source>
        <dbReference type="Proteomes" id="UP000261660"/>
    </source>
</evidence>
<reference evidence="2" key="2">
    <citation type="submission" date="2025-09" db="UniProtKB">
        <authorList>
            <consortium name="Ensembl"/>
        </authorList>
    </citation>
    <scope>IDENTIFICATION</scope>
</reference>
<dbReference type="AlphaFoldDB" id="A0A3Q3FIN3"/>
<dbReference type="InParanoid" id="A0A3Q3FIN3"/>
<organism evidence="2 3">
    <name type="scientific">Labrus bergylta</name>
    <name type="common">ballan wrasse</name>
    <dbReference type="NCBI Taxonomy" id="56723"/>
    <lineage>
        <taxon>Eukaryota</taxon>
        <taxon>Metazoa</taxon>
        <taxon>Chordata</taxon>
        <taxon>Craniata</taxon>
        <taxon>Vertebrata</taxon>
        <taxon>Euteleostomi</taxon>
        <taxon>Actinopterygii</taxon>
        <taxon>Neopterygii</taxon>
        <taxon>Teleostei</taxon>
        <taxon>Neoteleostei</taxon>
        <taxon>Acanthomorphata</taxon>
        <taxon>Eupercaria</taxon>
        <taxon>Labriformes</taxon>
        <taxon>Labridae</taxon>
        <taxon>Labrus</taxon>
    </lineage>
</organism>
<dbReference type="GO" id="GO:0035591">
    <property type="term" value="F:signaling adaptor activity"/>
    <property type="evidence" value="ECO:0007669"/>
    <property type="project" value="TreeGrafter"/>
</dbReference>
<dbReference type="Ensembl" id="ENSLBET00000020410.1">
    <property type="protein sequence ID" value="ENSLBEP00000019359.1"/>
    <property type="gene ID" value="ENSLBEG00000014859.1"/>
</dbReference>
<dbReference type="Gene3D" id="6.10.140.1620">
    <property type="match status" value="1"/>
</dbReference>
<sequence>SAQLQTLMGKAPAARNGLVDNYSNLLKVADYCENNYLQADDPTKAMEEAKALVAQSLASVTYQINSLACTLLRLLDSQAMQVKDVESSVNMLSLVRSTFHLNHS</sequence>
<dbReference type="Proteomes" id="UP000261660">
    <property type="component" value="Unplaced"/>
</dbReference>
<dbReference type="GeneTree" id="ENSGT00940000167052"/>
<name>A0A3Q3FIN3_9LABR</name>
<comment type="similarity">
    <text evidence="1">Belongs to the ABI family.</text>
</comment>
<evidence type="ECO:0000256" key="1">
    <source>
        <dbReference type="ARBA" id="ARBA00010020"/>
    </source>
</evidence>
<proteinExistence type="inferred from homology"/>
<dbReference type="PANTHER" id="PTHR10460:SF60">
    <property type="entry name" value="ABI GENE FAMILY MEMBER 3"/>
    <property type="match status" value="1"/>
</dbReference>
<dbReference type="STRING" id="56723.ENSLBEP00000019359"/>
<dbReference type="GO" id="GO:0001764">
    <property type="term" value="P:neuron migration"/>
    <property type="evidence" value="ECO:0007669"/>
    <property type="project" value="TreeGrafter"/>
</dbReference>
<dbReference type="InterPro" id="IPR028457">
    <property type="entry name" value="ABI"/>
</dbReference>
<keyword evidence="3" id="KW-1185">Reference proteome</keyword>
<reference evidence="2" key="1">
    <citation type="submission" date="2025-08" db="UniProtKB">
        <authorList>
            <consortium name="Ensembl"/>
        </authorList>
    </citation>
    <scope>IDENTIFICATION</scope>
</reference>
<dbReference type="GO" id="GO:0031209">
    <property type="term" value="C:SCAR complex"/>
    <property type="evidence" value="ECO:0007669"/>
    <property type="project" value="TreeGrafter"/>
</dbReference>
<evidence type="ECO:0008006" key="4">
    <source>
        <dbReference type="Google" id="ProtNLM"/>
    </source>
</evidence>
<accession>A0A3Q3FIN3</accession>
<dbReference type="GO" id="GO:0098858">
    <property type="term" value="C:actin-based cell projection"/>
    <property type="evidence" value="ECO:0007669"/>
    <property type="project" value="TreeGrafter"/>
</dbReference>